<dbReference type="AlphaFoldDB" id="A0A2S1QWE5"/>
<dbReference type="Proteomes" id="UP000244929">
    <property type="component" value="Chromosome"/>
</dbReference>
<organism evidence="1 2">
    <name type="scientific">Flavobacterium album</name>
    <dbReference type="NCBI Taxonomy" id="2175091"/>
    <lineage>
        <taxon>Bacteria</taxon>
        <taxon>Pseudomonadati</taxon>
        <taxon>Bacteroidota</taxon>
        <taxon>Flavobacteriia</taxon>
        <taxon>Flavobacteriales</taxon>
        <taxon>Flavobacteriaceae</taxon>
        <taxon>Flavobacterium</taxon>
    </lineage>
</organism>
<dbReference type="EMBL" id="CP029186">
    <property type="protein sequence ID" value="AWH84703.1"/>
    <property type="molecule type" value="Genomic_DNA"/>
</dbReference>
<protein>
    <submittedName>
        <fullName evidence="1">Uncharacterized protein</fullName>
    </submittedName>
</protein>
<evidence type="ECO:0000313" key="1">
    <source>
        <dbReference type="EMBL" id="AWH84703.1"/>
    </source>
</evidence>
<gene>
    <name evidence="1" type="ORF">HYN59_06025</name>
</gene>
<sequence>MKIKDIVMEAYKLREKILREVNDADEILLRVMDDAIEAYHHTQFPMVSEPISIEQYNRELDIADEQIANGDIFTQEEVSEIIKRWGRR</sequence>
<keyword evidence="2" id="KW-1185">Reference proteome</keyword>
<dbReference type="KEGG" id="falb:HYN59_06025"/>
<dbReference type="RefSeq" id="WP_108777409.1">
    <property type="nucleotide sequence ID" value="NZ_CP029186.1"/>
</dbReference>
<dbReference type="OrthoDB" id="1202801at2"/>
<reference evidence="1 2" key="1">
    <citation type="submission" date="2018-04" db="EMBL/GenBank/DDBJ databases">
        <title>Genome sequencing of Flavobacterium sp. HYN0059.</title>
        <authorList>
            <person name="Yi H."/>
            <person name="Baek C."/>
        </authorList>
    </citation>
    <scope>NUCLEOTIDE SEQUENCE [LARGE SCALE GENOMIC DNA]</scope>
    <source>
        <strain evidence="1 2">HYN0059</strain>
    </source>
</reference>
<accession>A0A2S1QWE5</accession>
<evidence type="ECO:0000313" key="2">
    <source>
        <dbReference type="Proteomes" id="UP000244929"/>
    </source>
</evidence>
<proteinExistence type="predicted"/>
<name>A0A2S1QWE5_9FLAO</name>